<accession>A0A378U1E2</accession>
<gene>
    <name evidence="1" type="ORF">NCTC11179_02470</name>
</gene>
<sequence>MRLVLTFLLLIVGVSVWAQNRVPLQGKIVSRSKDLKGIYVSNINTGDALVTEPGGYFSIQAQEKDTLMFSGPLFIGYRYVLDDIDFKRDIVLIPLEPNDLNRQLNEIVITHISSSSLGLVPEGARRYTPAERRLYTATSGSGIIPVSAIVNWISGRTAMLKKALKYEKQEMRKDKFLNIMDEYVLIKDYSIPKDYVVGFAYYASDDDIMSGYLNAGITEKDKISSRTGVLALEFLDLLGDKIKEEPQQKNLTIEQVNLNEQKATKK</sequence>
<evidence type="ECO:0000313" key="1">
    <source>
        <dbReference type="EMBL" id="STZ68986.1"/>
    </source>
</evidence>
<reference evidence="1 2" key="1">
    <citation type="submission" date="2018-06" db="EMBL/GenBank/DDBJ databases">
        <authorList>
            <consortium name="Pathogen Informatics"/>
            <person name="Doyle S."/>
        </authorList>
    </citation>
    <scope>NUCLEOTIDE SEQUENCE [LARGE SCALE GENOMIC DNA]</scope>
    <source>
        <strain evidence="1 2">NCTC11179</strain>
    </source>
</reference>
<dbReference type="AlphaFoldDB" id="A0A378U1E2"/>
<evidence type="ECO:0000313" key="2">
    <source>
        <dbReference type="Proteomes" id="UP000255024"/>
    </source>
</evidence>
<keyword evidence="2" id="KW-1185">Reference proteome</keyword>
<organism evidence="1 2">
    <name type="scientific">Myroides odoratus</name>
    <name type="common">Flavobacterium odoratum</name>
    <dbReference type="NCBI Taxonomy" id="256"/>
    <lineage>
        <taxon>Bacteria</taxon>
        <taxon>Pseudomonadati</taxon>
        <taxon>Bacteroidota</taxon>
        <taxon>Flavobacteriia</taxon>
        <taxon>Flavobacteriales</taxon>
        <taxon>Flavobacteriaceae</taxon>
        <taxon>Myroides</taxon>
    </lineage>
</organism>
<name>A0A378U1E2_MYROD</name>
<protein>
    <submittedName>
        <fullName evidence="1">Uncharacterized protein</fullName>
    </submittedName>
</protein>
<dbReference type="RefSeq" id="WP_115091830.1">
    <property type="nucleotide sequence ID" value="NZ_CP068107.1"/>
</dbReference>
<dbReference type="EMBL" id="UGQL01000002">
    <property type="protein sequence ID" value="STZ68986.1"/>
    <property type="molecule type" value="Genomic_DNA"/>
</dbReference>
<proteinExistence type="predicted"/>
<dbReference type="Proteomes" id="UP000255024">
    <property type="component" value="Unassembled WGS sequence"/>
</dbReference>